<comment type="subcellular location">
    <subcellularLocation>
        <location evidence="1">Cell membrane</location>
    </subcellularLocation>
</comment>
<dbReference type="Gene3D" id="1.10.3810.10">
    <property type="entry name" value="Biosynthetic peptidoglycan transglycosylase-like"/>
    <property type="match status" value="1"/>
</dbReference>
<dbReference type="GO" id="GO:0009002">
    <property type="term" value="F:serine-type D-Ala-D-Ala carboxypeptidase activity"/>
    <property type="evidence" value="ECO:0007669"/>
    <property type="project" value="UniProtKB-EC"/>
</dbReference>
<protein>
    <submittedName>
        <fullName evidence="19">Uncharacterized protein</fullName>
    </submittedName>
</protein>
<evidence type="ECO:0000256" key="7">
    <source>
        <dbReference type="ARBA" id="ARBA00022676"/>
    </source>
</evidence>
<dbReference type="InterPro" id="IPR001460">
    <property type="entry name" value="PCN-bd_Tpept"/>
</dbReference>
<keyword evidence="14" id="KW-0961">Cell wall biogenesis/degradation</keyword>
<dbReference type="Pfam" id="PF00905">
    <property type="entry name" value="Transpeptidase"/>
    <property type="match status" value="1"/>
</dbReference>
<sequence>MIRTIKKRNKKNKRFPLIVSCVATACVFMALIWAAAILRSLPSPEQFGSRRVNQSTKIYDRAGGVVLYEIHGEEKRTIVPFEEISEFAKKATLAAEDVDFYNQPAFDIKAMIRALIIDLREGRFAQGGSTITQQLAKNALLTPEKTITRKIKEIILAIELESKYTKDQILDLYLNQIPYGGNAYGIEAAGKMYFGKSAADLTLEEAATLAAILKAPSHYSPWGDYKDELLGRKDYVLDRMADAGFISKEEAEAGKIKKLDFLPPSIGSIQAPHFSLMVKEYLIEKYGENMVMGGGLKITTTLDWDIQQAAETSVFDGSENNEKAYGSKNVALVAQDPKTGQILALVGSRYYFDLENEGNFNVALQGLRQPGSALKPFVYMTAFQKGFSPDTVVFDTPTEFDTRGGEDSYKPENFDGTTRGPVVLMNALAQSLNIPAVKVLYLAGVNDSLQNMHNFGITTLKETWRYGLSLVLGGGEVRLIDLVNAYGTLSQDGVRHDQVIILKVEDSSGNILEEYHDKTKRVIEPQFPRLVTQILSSPELRRPIFGSSITHTVFDGYDVALKTGTSEDHKDAWTVGYTPFLVAGVWAGNNDNTAMIRQGSSILAAVPIWSSFMNKIISKYSPERFVSPDAPAYSPKPMLNGEYVWKPEIGGVTYPQIHSILFYVDKRDPLGPFPENPSQDPQFQNWEISVQRWATTYIQGFGFGFNAQIPFSSVFELEKNNKQSGVNDVKISDLKPQNGEFISGPVTVGARVESESGLKKIELLINGSSVNGFELYGKKYDYWFFYSGKLLPQNVVELKVTNAGGFEHAEKSVFYAK</sequence>
<keyword evidence="11" id="KW-0573">Peptidoglycan synthesis</keyword>
<dbReference type="InterPro" id="IPR050396">
    <property type="entry name" value="Glycosyltr_51/Transpeptidase"/>
</dbReference>
<dbReference type="GO" id="GO:0071555">
    <property type="term" value="P:cell wall organization"/>
    <property type="evidence" value="ECO:0007669"/>
    <property type="project" value="UniProtKB-KW"/>
</dbReference>
<dbReference type="NCBIfam" id="TIGR02074">
    <property type="entry name" value="PBP_1a_fam"/>
    <property type="match status" value="1"/>
</dbReference>
<dbReference type="GO" id="GO:0008955">
    <property type="term" value="F:peptidoglycan glycosyltransferase activity"/>
    <property type="evidence" value="ECO:0007669"/>
    <property type="project" value="UniProtKB-EC"/>
</dbReference>
<dbReference type="SUPFAM" id="SSF56601">
    <property type="entry name" value="beta-lactamase/transpeptidase-like"/>
    <property type="match status" value="1"/>
</dbReference>
<feature type="domain" description="Glycosyl transferase family 51" evidence="18">
    <location>
        <begin position="66"/>
        <end position="240"/>
    </location>
</feature>
<dbReference type="GO" id="GO:0009252">
    <property type="term" value="P:peptidoglycan biosynthetic process"/>
    <property type="evidence" value="ECO:0007669"/>
    <property type="project" value="UniProtKB-KW"/>
</dbReference>
<evidence type="ECO:0000256" key="11">
    <source>
        <dbReference type="ARBA" id="ARBA00022984"/>
    </source>
</evidence>
<dbReference type="PROSITE" id="PS51257">
    <property type="entry name" value="PROKAR_LIPOPROTEIN"/>
    <property type="match status" value="1"/>
</dbReference>
<keyword evidence="4" id="KW-1003">Cell membrane</keyword>
<evidence type="ECO:0000256" key="4">
    <source>
        <dbReference type="ARBA" id="ARBA00022475"/>
    </source>
</evidence>
<dbReference type="EMBL" id="MFKJ01000018">
    <property type="protein sequence ID" value="OGG38534.1"/>
    <property type="molecule type" value="Genomic_DNA"/>
</dbReference>
<dbReference type="GO" id="GO:0005886">
    <property type="term" value="C:plasma membrane"/>
    <property type="evidence" value="ECO:0007669"/>
    <property type="project" value="UniProtKB-SubCell"/>
</dbReference>
<keyword evidence="7" id="KW-0328">Glycosyltransferase</keyword>
<feature type="domain" description="Penicillin-binding protein transpeptidase" evidence="17">
    <location>
        <begin position="331"/>
        <end position="579"/>
    </location>
</feature>
<comment type="similarity">
    <text evidence="2">In the C-terminal section; belongs to the transpeptidase family.</text>
</comment>
<comment type="catalytic activity">
    <reaction evidence="16">
        <text>[GlcNAc-(1-&gt;4)-Mur2Ac(oyl-L-Ala-gamma-D-Glu-L-Lys-D-Ala-D-Ala)](n)-di-trans,octa-cis-undecaprenyl diphosphate + beta-D-GlcNAc-(1-&gt;4)-Mur2Ac(oyl-L-Ala-gamma-D-Glu-L-Lys-D-Ala-D-Ala)-di-trans,octa-cis-undecaprenyl diphosphate = [GlcNAc-(1-&gt;4)-Mur2Ac(oyl-L-Ala-gamma-D-Glu-L-Lys-D-Ala-D-Ala)](n+1)-di-trans,octa-cis-undecaprenyl diphosphate + di-trans,octa-cis-undecaprenyl diphosphate + H(+)</text>
        <dbReference type="Rhea" id="RHEA:23708"/>
        <dbReference type="Rhea" id="RHEA-COMP:9602"/>
        <dbReference type="Rhea" id="RHEA-COMP:9603"/>
        <dbReference type="ChEBI" id="CHEBI:15378"/>
        <dbReference type="ChEBI" id="CHEBI:58405"/>
        <dbReference type="ChEBI" id="CHEBI:60033"/>
        <dbReference type="ChEBI" id="CHEBI:78435"/>
        <dbReference type="EC" id="2.4.99.28"/>
    </reaction>
</comment>
<dbReference type="PANTHER" id="PTHR32282:SF11">
    <property type="entry name" value="PENICILLIN-BINDING PROTEIN 1B"/>
    <property type="match status" value="1"/>
</dbReference>
<dbReference type="STRING" id="1798470.A3D55_03200"/>
<dbReference type="InterPro" id="IPR023346">
    <property type="entry name" value="Lysozyme-like_dom_sf"/>
</dbReference>
<keyword evidence="13" id="KW-0511">Multifunctional enzyme</keyword>
<dbReference type="SUPFAM" id="SSF53955">
    <property type="entry name" value="Lysozyme-like"/>
    <property type="match status" value="1"/>
</dbReference>
<dbReference type="Gene3D" id="3.40.710.10">
    <property type="entry name" value="DD-peptidase/beta-lactamase superfamily"/>
    <property type="match status" value="1"/>
</dbReference>
<comment type="catalytic activity">
    <reaction evidence="15">
        <text>Preferential cleavage: (Ac)2-L-Lys-D-Ala-|-D-Ala. Also transpeptidation of peptidyl-alanyl moieties that are N-acyl substituents of D-alanine.</text>
        <dbReference type="EC" id="3.4.16.4"/>
    </reaction>
</comment>
<evidence type="ECO:0000256" key="9">
    <source>
        <dbReference type="ARBA" id="ARBA00022801"/>
    </source>
</evidence>
<comment type="caution">
    <text evidence="19">The sequence shown here is derived from an EMBL/GenBank/DDBJ whole genome shotgun (WGS) entry which is preliminary data.</text>
</comment>
<evidence type="ECO:0000256" key="3">
    <source>
        <dbReference type="ARBA" id="ARBA00007739"/>
    </source>
</evidence>
<evidence type="ECO:0000259" key="18">
    <source>
        <dbReference type="Pfam" id="PF00912"/>
    </source>
</evidence>
<evidence type="ECO:0000256" key="14">
    <source>
        <dbReference type="ARBA" id="ARBA00023316"/>
    </source>
</evidence>
<proteinExistence type="inferred from homology"/>
<dbReference type="GO" id="GO:0006508">
    <property type="term" value="P:proteolysis"/>
    <property type="evidence" value="ECO:0007669"/>
    <property type="project" value="UniProtKB-KW"/>
</dbReference>
<dbReference type="GO" id="GO:0008360">
    <property type="term" value="P:regulation of cell shape"/>
    <property type="evidence" value="ECO:0007669"/>
    <property type="project" value="UniProtKB-KW"/>
</dbReference>
<evidence type="ECO:0000259" key="17">
    <source>
        <dbReference type="Pfam" id="PF00905"/>
    </source>
</evidence>
<keyword evidence="6" id="KW-0645">Protease</keyword>
<evidence type="ECO:0000256" key="2">
    <source>
        <dbReference type="ARBA" id="ARBA00007090"/>
    </source>
</evidence>
<dbReference type="Pfam" id="PF00912">
    <property type="entry name" value="Transgly"/>
    <property type="match status" value="1"/>
</dbReference>
<reference evidence="19 20" key="1">
    <citation type="journal article" date="2016" name="Nat. Commun.">
        <title>Thousands of microbial genomes shed light on interconnected biogeochemical processes in an aquifer system.</title>
        <authorList>
            <person name="Anantharaman K."/>
            <person name="Brown C.T."/>
            <person name="Hug L.A."/>
            <person name="Sharon I."/>
            <person name="Castelle C.J."/>
            <person name="Probst A.J."/>
            <person name="Thomas B.C."/>
            <person name="Singh A."/>
            <person name="Wilkins M.J."/>
            <person name="Karaoz U."/>
            <person name="Brodie E.L."/>
            <person name="Williams K.H."/>
            <person name="Hubbard S.S."/>
            <person name="Banfield J.F."/>
        </authorList>
    </citation>
    <scope>NUCLEOTIDE SEQUENCE [LARGE SCALE GENOMIC DNA]</scope>
</reference>
<keyword evidence="10" id="KW-0133">Cell shape</keyword>
<evidence type="ECO:0000256" key="16">
    <source>
        <dbReference type="ARBA" id="ARBA00049902"/>
    </source>
</evidence>
<evidence type="ECO:0000256" key="10">
    <source>
        <dbReference type="ARBA" id="ARBA00022960"/>
    </source>
</evidence>
<evidence type="ECO:0000256" key="12">
    <source>
        <dbReference type="ARBA" id="ARBA00023136"/>
    </source>
</evidence>
<dbReference type="GO" id="GO:0008658">
    <property type="term" value="F:penicillin binding"/>
    <property type="evidence" value="ECO:0007669"/>
    <property type="project" value="InterPro"/>
</dbReference>
<evidence type="ECO:0000256" key="13">
    <source>
        <dbReference type="ARBA" id="ARBA00023268"/>
    </source>
</evidence>
<comment type="similarity">
    <text evidence="3">In the N-terminal section; belongs to the glycosyltransferase 51 family.</text>
</comment>
<dbReference type="GO" id="GO:0030288">
    <property type="term" value="C:outer membrane-bounded periplasmic space"/>
    <property type="evidence" value="ECO:0007669"/>
    <property type="project" value="TreeGrafter"/>
</dbReference>
<dbReference type="PANTHER" id="PTHR32282">
    <property type="entry name" value="BINDING PROTEIN TRANSPEPTIDASE, PUTATIVE-RELATED"/>
    <property type="match status" value="1"/>
</dbReference>
<evidence type="ECO:0000256" key="8">
    <source>
        <dbReference type="ARBA" id="ARBA00022679"/>
    </source>
</evidence>
<accession>A0A1F6BNN2</accession>
<evidence type="ECO:0000256" key="6">
    <source>
        <dbReference type="ARBA" id="ARBA00022670"/>
    </source>
</evidence>
<dbReference type="AlphaFoldDB" id="A0A1F6BNN2"/>
<evidence type="ECO:0000256" key="1">
    <source>
        <dbReference type="ARBA" id="ARBA00004236"/>
    </source>
</evidence>
<keyword evidence="8" id="KW-0808">Transferase</keyword>
<evidence type="ECO:0000313" key="19">
    <source>
        <dbReference type="EMBL" id="OGG38534.1"/>
    </source>
</evidence>
<dbReference type="InterPro" id="IPR036950">
    <property type="entry name" value="PBP_transglycosylase"/>
</dbReference>
<organism evidence="19 20">
    <name type="scientific">Candidatus Jorgensenbacteria bacterium RIFCSPHIGHO2_02_FULL_45_20</name>
    <dbReference type="NCBI Taxonomy" id="1798470"/>
    <lineage>
        <taxon>Bacteria</taxon>
        <taxon>Candidatus Joergenseniibacteriota</taxon>
    </lineage>
</organism>
<evidence type="ECO:0000256" key="5">
    <source>
        <dbReference type="ARBA" id="ARBA00022645"/>
    </source>
</evidence>
<keyword evidence="9" id="KW-0378">Hydrolase</keyword>
<evidence type="ECO:0000313" key="20">
    <source>
        <dbReference type="Proteomes" id="UP000178825"/>
    </source>
</evidence>
<keyword evidence="12" id="KW-0472">Membrane</keyword>
<dbReference type="FunFam" id="1.10.3810.10:FF:000001">
    <property type="entry name" value="Penicillin-binding protein 1A"/>
    <property type="match status" value="1"/>
</dbReference>
<dbReference type="InterPro" id="IPR012338">
    <property type="entry name" value="Beta-lactam/transpept-like"/>
</dbReference>
<dbReference type="InterPro" id="IPR001264">
    <property type="entry name" value="Glyco_trans_51"/>
</dbReference>
<evidence type="ECO:0000256" key="15">
    <source>
        <dbReference type="ARBA" id="ARBA00034000"/>
    </source>
</evidence>
<dbReference type="Proteomes" id="UP000178825">
    <property type="component" value="Unassembled WGS sequence"/>
</dbReference>
<gene>
    <name evidence="19" type="ORF">A3D55_03200</name>
</gene>
<name>A0A1F6BNN2_9BACT</name>
<keyword evidence="5" id="KW-0121">Carboxypeptidase</keyword>